<reference evidence="2" key="1">
    <citation type="journal article" date="2017" name="Nat. Ecol. Evol.">
        <title>Genome expansion and lineage-specific genetic innovations in the forest pathogenic fungi Armillaria.</title>
        <authorList>
            <person name="Sipos G."/>
            <person name="Prasanna A.N."/>
            <person name="Walter M.C."/>
            <person name="O'Connor E."/>
            <person name="Balint B."/>
            <person name="Krizsan K."/>
            <person name="Kiss B."/>
            <person name="Hess J."/>
            <person name="Varga T."/>
            <person name="Slot J."/>
            <person name="Riley R."/>
            <person name="Boka B."/>
            <person name="Rigling D."/>
            <person name="Barry K."/>
            <person name="Lee J."/>
            <person name="Mihaltcheva S."/>
            <person name="LaButti K."/>
            <person name="Lipzen A."/>
            <person name="Waldron R."/>
            <person name="Moloney N.M."/>
            <person name="Sperisen C."/>
            <person name="Kredics L."/>
            <person name="Vagvoelgyi C."/>
            <person name="Patrignani A."/>
            <person name="Fitzpatrick D."/>
            <person name="Nagy I."/>
            <person name="Doyle S."/>
            <person name="Anderson J.B."/>
            <person name="Grigoriev I.V."/>
            <person name="Gueldener U."/>
            <person name="Muensterkoetter M."/>
            <person name="Nagy L.G."/>
        </authorList>
    </citation>
    <scope>NUCLEOTIDE SEQUENCE [LARGE SCALE GENOMIC DNA]</scope>
    <source>
        <strain evidence="2">Ar21-2</strain>
    </source>
</reference>
<accession>A0A2H3CV35</accession>
<proteinExistence type="predicted"/>
<sequence>MSYIWLPNISVRKDVDPAIWNPVTVSEQDKAMKEMQALIETPTARDGTSAGDSEAVIKVLTVCFCVFSIFPRHLTQTSVFIGI</sequence>
<dbReference type="InParanoid" id="A0A2H3CV35"/>
<organism evidence="1 2">
    <name type="scientific">Armillaria gallica</name>
    <name type="common">Bulbous honey fungus</name>
    <name type="synonym">Armillaria bulbosa</name>
    <dbReference type="NCBI Taxonomy" id="47427"/>
    <lineage>
        <taxon>Eukaryota</taxon>
        <taxon>Fungi</taxon>
        <taxon>Dikarya</taxon>
        <taxon>Basidiomycota</taxon>
        <taxon>Agaricomycotina</taxon>
        <taxon>Agaricomycetes</taxon>
        <taxon>Agaricomycetidae</taxon>
        <taxon>Agaricales</taxon>
        <taxon>Marasmiineae</taxon>
        <taxon>Physalacriaceae</taxon>
        <taxon>Armillaria</taxon>
    </lineage>
</organism>
<dbReference type="STRING" id="47427.A0A2H3CV35"/>
<protein>
    <submittedName>
        <fullName evidence="1">Uncharacterized protein</fullName>
    </submittedName>
</protein>
<dbReference type="EMBL" id="KZ293681">
    <property type="protein sequence ID" value="PBK86895.1"/>
    <property type="molecule type" value="Genomic_DNA"/>
</dbReference>
<keyword evidence="2" id="KW-1185">Reference proteome</keyword>
<evidence type="ECO:0000313" key="2">
    <source>
        <dbReference type="Proteomes" id="UP000217790"/>
    </source>
</evidence>
<gene>
    <name evidence="1" type="ORF">ARMGADRAFT_471195</name>
</gene>
<name>A0A2H3CV35_ARMGA</name>
<evidence type="ECO:0000313" key="1">
    <source>
        <dbReference type="EMBL" id="PBK86895.1"/>
    </source>
</evidence>
<dbReference type="AlphaFoldDB" id="A0A2H3CV35"/>
<dbReference type="Proteomes" id="UP000217790">
    <property type="component" value="Unassembled WGS sequence"/>
</dbReference>